<comment type="caution">
    <text evidence="1">The sequence shown here is derived from an EMBL/GenBank/DDBJ whole genome shotgun (WGS) entry which is preliminary data.</text>
</comment>
<keyword evidence="2" id="KW-1185">Reference proteome</keyword>
<evidence type="ECO:0000313" key="2">
    <source>
        <dbReference type="Proteomes" id="UP001443914"/>
    </source>
</evidence>
<name>A0AAW1J4P5_SAPOF</name>
<dbReference type="EMBL" id="JBDFQZ010000008">
    <property type="protein sequence ID" value="KAK9697681.1"/>
    <property type="molecule type" value="Genomic_DNA"/>
</dbReference>
<sequence length="150" mass="17611">MTQIYKHFSYPISTSIKLDTEKIYLLLYFTESNHWFINFKLKSLQRRLNLKTRFLSFGIKFKSFIDGTRFKPWHIEDLNINFKTTVSGYVTSIRLTGAVSRVDTIHRPIRRGIRIPDAVFGYDTQTDTWVDGIRGPNRSFRRTLGGGKKQ</sequence>
<evidence type="ECO:0000313" key="1">
    <source>
        <dbReference type="EMBL" id="KAK9697681.1"/>
    </source>
</evidence>
<evidence type="ECO:0008006" key="3">
    <source>
        <dbReference type="Google" id="ProtNLM"/>
    </source>
</evidence>
<dbReference type="Proteomes" id="UP001443914">
    <property type="component" value="Unassembled WGS sequence"/>
</dbReference>
<organism evidence="1 2">
    <name type="scientific">Saponaria officinalis</name>
    <name type="common">Common soapwort</name>
    <name type="synonym">Lychnis saponaria</name>
    <dbReference type="NCBI Taxonomy" id="3572"/>
    <lineage>
        <taxon>Eukaryota</taxon>
        <taxon>Viridiplantae</taxon>
        <taxon>Streptophyta</taxon>
        <taxon>Embryophyta</taxon>
        <taxon>Tracheophyta</taxon>
        <taxon>Spermatophyta</taxon>
        <taxon>Magnoliopsida</taxon>
        <taxon>eudicotyledons</taxon>
        <taxon>Gunneridae</taxon>
        <taxon>Pentapetalae</taxon>
        <taxon>Caryophyllales</taxon>
        <taxon>Caryophyllaceae</taxon>
        <taxon>Caryophylleae</taxon>
        <taxon>Saponaria</taxon>
    </lineage>
</organism>
<dbReference type="AlphaFoldDB" id="A0AAW1J4P5"/>
<proteinExistence type="predicted"/>
<accession>A0AAW1J4P5</accession>
<reference evidence="1" key="1">
    <citation type="submission" date="2024-03" db="EMBL/GenBank/DDBJ databases">
        <title>WGS assembly of Saponaria officinalis var. Norfolk2.</title>
        <authorList>
            <person name="Jenkins J."/>
            <person name="Shu S."/>
            <person name="Grimwood J."/>
            <person name="Barry K."/>
            <person name="Goodstein D."/>
            <person name="Schmutz J."/>
            <person name="Leebens-Mack J."/>
            <person name="Osbourn A."/>
        </authorList>
    </citation>
    <scope>NUCLEOTIDE SEQUENCE [LARGE SCALE GENOMIC DNA]</scope>
    <source>
        <strain evidence="1">JIC</strain>
    </source>
</reference>
<protein>
    <recommendedName>
        <fullName evidence="3">Ribosomal protein S3</fullName>
    </recommendedName>
</protein>
<gene>
    <name evidence="1" type="ORF">RND81_08G053600</name>
</gene>